<organism evidence="1 2">
    <name type="scientific">Pigmentiphaga litoralis</name>
    <dbReference type="NCBI Taxonomy" id="516702"/>
    <lineage>
        <taxon>Bacteria</taxon>
        <taxon>Pseudomonadati</taxon>
        <taxon>Pseudomonadota</taxon>
        <taxon>Betaproteobacteria</taxon>
        <taxon>Burkholderiales</taxon>
        <taxon>Alcaligenaceae</taxon>
        <taxon>Pigmentiphaga</taxon>
    </lineage>
</organism>
<gene>
    <name evidence="1" type="ORF">FHW18_002107</name>
</gene>
<proteinExistence type="predicted"/>
<reference evidence="1 2" key="1">
    <citation type="submission" date="2020-07" db="EMBL/GenBank/DDBJ databases">
        <title>Genomic Encyclopedia of Type Strains, Phase IV (KMG-V): Genome sequencing to study the core and pangenomes of soil and plant-associated prokaryotes.</title>
        <authorList>
            <person name="Whitman W."/>
        </authorList>
    </citation>
    <scope>NUCLEOTIDE SEQUENCE [LARGE SCALE GENOMIC DNA]</scope>
    <source>
        <strain evidence="1 2">SAS40</strain>
    </source>
</reference>
<dbReference type="Proteomes" id="UP000542125">
    <property type="component" value="Unassembled WGS sequence"/>
</dbReference>
<dbReference type="AlphaFoldDB" id="A0A7Y9ITP4"/>
<comment type="caution">
    <text evidence="1">The sequence shown here is derived from an EMBL/GenBank/DDBJ whole genome shotgun (WGS) entry which is preliminary data.</text>
</comment>
<evidence type="ECO:0000313" key="1">
    <source>
        <dbReference type="EMBL" id="NYE82836.1"/>
    </source>
</evidence>
<protein>
    <submittedName>
        <fullName evidence="1">Uncharacterized protein</fullName>
    </submittedName>
</protein>
<keyword evidence="2" id="KW-1185">Reference proteome</keyword>
<dbReference type="RefSeq" id="WP_179586030.1">
    <property type="nucleotide sequence ID" value="NZ_JACBYR010000001.1"/>
</dbReference>
<accession>A0A7Y9ITP4</accession>
<dbReference type="EMBL" id="JACBYR010000001">
    <property type="protein sequence ID" value="NYE82836.1"/>
    <property type="molecule type" value="Genomic_DNA"/>
</dbReference>
<evidence type="ECO:0000313" key="2">
    <source>
        <dbReference type="Proteomes" id="UP000542125"/>
    </source>
</evidence>
<sequence>MPTPSQSPLHSLWRMALSRPIHNPTCGCSVPAGVRLDPVTMELDLCDFLEDKFGLSGLGPWVDARARRDALRTGSFAEWMESLAQAGVPPALHAELLDAATGVLRGMAEHASGRLVPAGALASGWLSGADASSLEH</sequence>
<name>A0A7Y9ITP4_9BURK</name>